<dbReference type="GO" id="GO:0003723">
    <property type="term" value="F:RNA binding"/>
    <property type="evidence" value="ECO:0007669"/>
    <property type="project" value="InterPro"/>
</dbReference>
<reference evidence="1" key="1">
    <citation type="journal article" date="2021" name="bioRxiv">
        <title>Whole Genome Assembly and Annotation of Northern Wild Rice, Zizania palustris L., Supports a Whole Genome Duplication in the Zizania Genus.</title>
        <authorList>
            <person name="Haas M."/>
            <person name="Kono T."/>
            <person name="Macchietto M."/>
            <person name="Millas R."/>
            <person name="McGilp L."/>
            <person name="Shao M."/>
            <person name="Duquette J."/>
            <person name="Hirsch C.N."/>
            <person name="Kimball J."/>
        </authorList>
    </citation>
    <scope>NUCLEOTIDE SEQUENCE</scope>
    <source>
        <tissue evidence="1">Fresh leaf tissue</tissue>
    </source>
</reference>
<dbReference type="Pfam" id="PF20431">
    <property type="entry name" value="E_motif"/>
    <property type="match status" value="1"/>
</dbReference>
<comment type="caution">
    <text evidence="1">The sequence shown here is derived from an EMBL/GenBank/DDBJ whole genome shotgun (WGS) entry which is preliminary data.</text>
</comment>
<reference evidence="1" key="2">
    <citation type="submission" date="2021-02" db="EMBL/GenBank/DDBJ databases">
        <authorList>
            <person name="Kimball J.A."/>
            <person name="Haas M.W."/>
            <person name="Macchietto M."/>
            <person name="Kono T."/>
            <person name="Duquette J."/>
            <person name="Shao M."/>
        </authorList>
    </citation>
    <scope>NUCLEOTIDE SEQUENCE</scope>
    <source>
        <tissue evidence="1">Fresh leaf tissue</tissue>
    </source>
</reference>
<dbReference type="InterPro" id="IPR046960">
    <property type="entry name" value="PPR_At4g14850-like_plant"/>
</dbReference>
<dbReference type="Proteomes" id="UP000729402">
    <property type="component" value="Unassembled WGS sequence"/>
</dbReference>
<accession>A0A8J5VAN0</accession>
<organism evidence="1 2">
    <name type="scientific">Zizania palustris</name>
    <name type="common">Northern wild rice</name>
    <dbReference type="NCBI Taxonomy" id="103762"/>
    <lineage>
        <taxon>Eukaryota</taxon>
        <taxon>Viridiplantae</taxon>
        <taxon>Streptophyta</taxon>
        <taxon>Embryophyta</taxon>
        <taxon>Tracheophyta</taxon>
        <taxon>Spermatophyta</taxon>
        <taxon>Magnoliopsida</taxon>
        <taxon>Liliopsida</taxon>
        <taxon>Poales</taxon>
        <taxon>Poaceae</taxon>
        <taxon>BOP clade</taxon>
        <taxon>Oryzoideae</taxon>
        <taxon>Oryzeae</taxon>
        <taxon>Zizaniinae</taxon>
        <taxon>Zizania</taxon>
    </lineage>
</organism>
<dbReference type="GO" id="GO:0009451">
    <property type="term" value="P:RNA modification"/>
    <property type="evidence" value="ECO:0007669"/>
    <property type="project" value="InterPro"/>
</dbReference>
<evidence type="ECO:0008006" key="3">
    <source>
        <dbReference type="Google" id="ProtNLM"/>
    </source>
</evidence>
<name>A0A8J5VAN0_ZIZPA</name>
<dbReference type="PANTHER" id="PTHR47926">
    <property type="entry name" value="PENTATRICOPEPTIDE REPEAT-CONTAINING PROTEIN"/>
    <property type="match status" value="1"/>
</dbReference>
<dbReference type="OrthoDB" id="691369at2759"/>
<sequence length="146" mass="16598">MVDLFSHTGNPKEVYEFIELMPIEPDPGIWVSLLRGCRIHRNVKLAEKVIEKVFEMEPENTGYYVLLANIYAEAKRCEAVRKLKNKVGGRGLREKTGCSWIEVRGKVHVFVANNRDHSQVTRDEDCRVPGGCSADTVQSWPSHLVC</sequence>
<protein>
    <recommendedName>
        <fullName evidence="3">Pentatricopeptide repeat-containing protein</fullName>
    </recommendedName>
</protein>
<gene>
    <name evidence="1" type="ORF">GUJ93_ZPchr0001g29586</name>
</gene>
<dbReference type="InterPro" id="IPR046848">
    <property type="entry name" value="E_motif"/>
</dbReference>
<dbReference type="AlphaFoldDB" id="A0A8J5VAN0"/>
<evidence type="ECO:0000313" key="1">
    <source>
        <dbReference type="EMBL" id="KAG8052951.1"/>
    </source>
</evidence>
<proteinExistence type="predicted"/>
<dbReference type="EMBL" id="JAAALK010000288">
    <property type="protein sequence ID" value="KAG8052951.1"/>
    <property type="molecule type" value="Genomic_DNA"/>
</dbReference>
<dbReference type="PANTHER" id="PTHR47926:SF362">
    <property type="entry name" value="DYW DOMAIN-CONTAINING PROTEIN"/>
    <property type="match status" value="1"/>
</dbReference>
<keyword evidence="2" id="KW-1185">Reference proteome</keyword>
<evidence type="ECO:0000313" key="2">
    <source>
        <dbReference type="Proteomes" id="UP000729402"/>
    </source>
</evidence>